<dbReference type="EMBL" id="DRFT01000144">
    <property type="protein sequence ID" value="HDZ49981.1"/>
    <property type="molecule type" value="Genomic_DNA"/>
</dbReference>
<evidence type="ECO:0000256" key="3">
    <source>
        <dbReference type="ARBA" id="ARBA00022989"/>
    </source>
</evidence>
<keyword evidence="4 5" id="KW-0472">Membrane</keyword>
<proteinExistence type="predicted"/>
<feature type="transmembrane region" description="Helical" evidence="5">
    <location>
        <begin position="213"/>
        <end position="232"/>
    </location>
</feature>
<gene>
    <name evidence="7" type="ORF">ENH69_02025</name>
</gene>
<feature type="transmembrane region" description="Helical" evidence="5">
    <location>
        <begin position="358"/>
        <end position="377"/>
    </location>
</feature>
<keyword evidence="3 5" id="KW-1133">Transmembrane helix</keyword>
<dbReference type="InterPro" id="IPR051533">
    <property type="entry name" value="WaaL-like"/>
</dbReference>
<feature type="transmembrane region" description="Helical" evidence="5">
    <location>
        <begin position="73"/>
        <end position="98"/>
    </location>
</feature>
<dbReference type="InterPro" id="IPR007016">
    <property type="entry name" value="O-antigen_ligase-rel_domated"/>
</dbReference>
<comment type="subcellular location">
    <subcellularLocation>
        <location evidence="1">Membrane</location>
        <topology evidence="1">Multi-pass membrane protein</topology>
    </subcellularLocation>
</comment>
<dbReference type="Proteomes" id="UP000885667">
    <property type="component" value="Unassembled WGS sequence"/>
</dbReference>
<dbReference type="PANTHER" id="PTHR37422">
    <property type="entry name" value="TEICHURONIC ACID BIOSYNTHESIS PROTEIN TUAE"/>
    <property type="match status" value="1"/>
</dbReference>
<sequence length="389" mass="43084">MKREKTSSFLKKVGWILMFIGIPVGSAIAAIPFLFFGKVIEPAKKREKNTVVVLAILFVLFFLPSLINAQNKLLALGSVLSLALMIYAVLLGVNYIVLRGDFFNLLIRMLIVSATFSSAYALTIYFSNFDFLRFGARARTLFAGENTLGGVTVFSIIWTLTYLTHTGNRRKLGLGLVLLLMILALVFSFSRGAWLGAVGALISYGFWEKKARLKVAVALFIAVIVLLSVPSLRGRLASIANLSHPLTRERIYIWKATWEMIKAHPLLGIGMDNYSIVYQKYMLKGAEISRPSSAHNIFLNIWVEGGLLALLSFTGIVVITLVKGFRLIRSFSGLARAVAVASFSALLGILIHNQVDTTLYSMHVGPIFWLLVGMIIYGDKFSIKQVQFS</sequence>
<evidence type="ECO:0000256" key="2">
    <source>
        <dbReference type="ARBA" id="ARBA00022692"/>
    </source>
</evidence>
<accession>A0A7C1MAF3</accession>
<name>A0A7C1MAF3_UNCAE</name>
<feature type="transmembrane region" description="Helical" evidence="5">
    <location>
        <begin position="334"/>
        <end position="352"/>
    </location>
</feature>
<dbReference type="Pfam" id="PF04932">
    <property type="entry name" value="Wzy_C"/>
    <property type="match status" value="1"/>
</dbReference>
<comment type="caution">
    <text evidence="7">The sequence shown here is derived from an EMBL/GenBank/DDBJ whole genome shotgun (WGS) entry which is preliminary data.</text>
</comment>
<evidence type="ECO:0000256" key="5">
    <source>
        <dbReference type="SAM" id="Phobius"/>
    </source>
</evidence>
<dbReference type="GO" id="GO:0016020">
    <property type="term" value="C:membrane"/>
    <property type="evidence" value="ECO:0007669"/>
    <property type="project" value="UniProtKB-SubCell"/>
</dbReference>
<feature type="transmembrane region" description="Helical" evidence="5">
    <location>
        <begin position="105"/>
        <end position="127"/>
    </location>
</feature>
<dbReference type="PANTHER" id="PTHR37422:SF13">
    <property type="entry name" value="LIPOPOLYSACCHARIDE BIOSYNTHESIS PROTEIN PA4999-RELATED"/>
    <property type="match status" value="1"/>
</dbReference>
<dbReference type="AlphaFoldDB" id="A0A7C1MAF3"/>
<organism evidence="7">
    <name type="scientific">Aerophobetes bacterium</name>
    <dbReference type="NCBI Taxonomy" id="2030807"/>
    <lineage>
        <taxon>Bacteria</taxon>
        <taxon>Candidatus Aerophobota</taxon>
    </lineage>
</organism>
<protein>
    <recommendedName>
        <fullName evidence="6">O-antigen ligase-related domain-containing protein</fullName>
    </recommendedName>
</protein>
<reference evidence="7" key="1">
    <citation type="journal article" date="2020" name="mSystems">
        <title>Genome- and Community-Level Interaction Insights into Carbon Utilization and Element Cycling Functions of Hydrothermarchaeota in Hydrothermal Sediment.</title>
        <authorList>
            <person name="Zhou Z."/>
            <person name="Liu Y."/>
            <person name="Xu W."/>
            <person name="Pan J."/>
            <person name="Luo Z.H."/>
            <person name="Li M."/>
        </authorList>
    </citation>
    <scope>NUCLEOTIDE SEQUENCE [LARGE SCALE GENOMIC DNA]</scope>
    <source>
        <strain evidence="7">HyVt-329</strain>
    </source>
</reference>
<feature type="domain" description="O-antigen ligase-related" evidence="6">
    <location>
        <begin position="176"/>
        <end position="313"/>
    </location>
</feature>
<feature type="transmembrane region" description="Helical" evidence="5">
    <location>
        <begin position="49"/>
        <end position="67"/>
    </location>
</feature>
<evidence type="ECO:0000256" key="4">
    <source>
        <dbReference type="ARBA" id="ARBA00023136"/>
    </source>
</evidence>
<feature type="transmembrane region" description="Helical" evidence="5">
    <location>
        <begin position="297"/>
        <end position="322"/>
    </location>
</feature>
<keyword evidence="2 5" id="KW-0812">Transmembrane</keyword>
<evidence type="ECO:0000313" key="7">
    <source>
        <dbReference type="EMBL" id="HDZ49981.1"/>
    </source>
</evidence>
<feature type="transmembrane region" description="Helical" evidence="5">
    <location>
        <begin position="176"/>
        <end position="207"/>
    </location>
</feature>
<feature type="transmembrane region" description="Helical" evidence="5">
    <location>
        <begin position="147"/>
        <end position="164"/>
    </location>
</feature>
<evidence type="ECO:0000259" key="6">
    <source>
        <dbReference type="Pfam" id="PF04932"/>
    </source>
</evidence>
<feature type="transmembrane region" description="Helical" evidence="5">
    <location>
        <begin position="15"/>
        <end position="37"/>
    </location>
</feature>
<evidence type="ECO:0000256" key="1">
    <source>
        <dbReference type="ARBA" id="ARBA00004141"/>
    </source>
</evidence>